<protein>
    <recommendedName>
        <fullName evidence="3">4a-hydroxytetrahydrobiopterin dehydratase</fullName>
    </recommendedName>
</protein>
<gene>
    <name evidence="2" type="ORF">ASEP1449_LOCUS18703</name>
</gene>
<reference evidence="2" key="1">
    <citation type="submission" date="2021-01" db="EMBL/GenBank/DDBJ databases">
        <authorList>
            <person name="Corre E."/>
            <person name="Pelletier E."/>
            <person name="Niang G."/>
            <person name="Scheremetjew M."/>
            <person name="Finn R."/>
            <person name="Kale V."/>
            <person name="Holt S."/>
            <person name="Cochrane G."/>
            <person name="Meng A."/>
            <person name="Brown T."/>
            <person name="Cohen L."/>
        </authorList>
    </citation>
    <scope>NUCLEOTIDE SEQUENCE</scope>
    <source>
        <strain evidence="2">CCMP2084</strain>
    </source>
</reference>
<feature type="region of interest" description="Disordered" evidence="1">
    <location>
        <begin position="51"/>
        <end position="80"/>
    </location>
</feature>
<proteinExistence type="predicted"/>
<evidence type="ECO:0008006" key="3">
    <source>
        <dbReference type="Google" id="ProtNLM"/>
    </source>
</evidence>
<dbReference type="InterPro" id="IPR036428">
    <property type="entry name" value="PCD_sf"/>
</dbReference>
<feature type="compositionally biased region" description="Basic and acidic residues" evidence="1">
    <location>
        <begin position="51"/>
        <end position="62"/>
    </location>
</feature>
<evidence type="ECO:0000256" key="1">
    <source>
        <dbReference type="SAM" id="MobiDB-lite"/>
    </source>
</evidence>
<dbReference type="GO" id="GO:0006729">
    <property type="term" value="P:tetrahydrobiopterin biosynthetic process"/>
    <property type="evidence" value="ECO:0007669"/>
    <property type="project" value="InterPro"/>
</dbReference>
<name>A0A7S2UQA6_9STRA</name>
<dbReference type="SUPFAM" id="SSF55248">
    <property type="entry name" value="PCD-like"/>
    <property type="match status" value="1"/>
</dbReference>
<dbReference type="AlphaFoldDB" id="A0A7S2UQA6"/>
<dbReference type="EMBL" id="HBHQ01027612">
    <property type="protein sequence ID" value="CAD9826869.1"/>
    <property type="molecule type" value="Transcribed_RNA"/>
</dbReference>
<sequence length="215" mass="24343">MASSAERRLHRLTGAGAWQCRGEPQNRPMNMSSGGGGFRLGYQHPYHDPYRAFSSRAKDPTARRPNQVCDPYGQGGKPLGKADATQLLQTLDHGWVLEEHAQTNKETAQTDHHHSPAFVQMEFYHVDFVQGAKFLSHMAAVAHVHNHYPTLSLERRLLPREKAWRVTSTVRCSTPTLQGLSHHDFHICMMIDVEVQRPQLQALLLSPDESLRKHT</sequence>
<accession>A0A7S2UQA6</accession>
<dbReference type="GO" id="GO:0008124">
    <property type="term" value="F:4-alpha-hydroxytetrahydrobiopterin dehydratase activity"/>
    <property type="evidence" value="ECO:0007669"/>
    <property type="project" value="InterPro"/>
</dbReference>
<dbReference type="Gene3D" id="3.30.1360.20">
    <property type="entry name" value="Transcriptional coactivator/pterin dehydratase"/>
    <property type="match status" value="1"/>
</dbReference>
<evidence type="ECO:0000313" key="2">
    <source>
        <dbReference type="EMBL" id="CAD9826869.1"/>
    </source>
</evidence>
<organism evidence="2">
    <name type="scientific">Attheya septentrionalis</name>
    <dbReference type="NCBI Taxonomy" id="420275"/>
    <lineage>
        <taxon>Eukaryota</taxon>
        <taxon>Sar</taxon>
        <taxon>Stramenopiles</taxon>
        <taxon>Ochrophyta</taxon>
        <taxon>Bacillariophyta</taxon>
        <taxon>Coscinodiscophyceae</taxon>
        <taxon>Chaetocerotophycidae</taxon>
        <taxon>Chaetocerotales</taxon>
        <taxon>Attheyaceae</taxon>
        <taxon>Attheya</taxon>
    </lineage>
</organism>